<keyword evidence="6" id="KW-0521">NADP</keyword>
<comment type="pathway">
    <text evidence="2">Siderophore biosynthesis.</text>
</comment>
<protein>
    <submittedName>
        <fullName evidence="8">Lysine N(6)-hydroxylase/L-ornithine N(5)-oxygenase family protein</fullName>
    </submittedName>
</protein>
<dbReference type="RefSeq" id="WP_251779577.1">
    <property type="nucleotide sequence ID" value="NZ_JAMKFE010000010.1"/>
</dbReference>
<sequence length="435" mass="49114">MHIHDLIGIGFGPSNIALAIALEELRQAGQPVDALFIEKQPGFAWHRDMLLGGTHMQISFLKDLVTLRNPRSRFTFVNYLHEKNRLQDFINLKTFFPSRHEFNDYLAWAASHFDDRCVYGEDVIEVLPERRGSEVSLLRVRSRDAEGHVQERLARNLVVGVGGAPNIPECFRPLEGDPRVFHSSRYLRDMAGHPQAGRVAVVGAGQSAAEIFMNLHELPQAPRVDLVMRARSIRPSDDSPFVNEIFNADFVDQVYSRTSDERAALLDEFWRTNYAAPDLALIERIFDVLYQQKVRNEQRHRFLRRHEVRSARAAGDGVHLTLLDLNRDRECTVRYDAVVLATGYRRDLHRHLLEPLAPYLGSFDVDRDYRVRTRPGFRPAIFLQGACEATHGLSDTLLSITAVRTAEIGTALLSAAHLAATPRAEAAGAMRPAAV</sequence>
<keyword evidence="5" id="KW-0274">FAD</keyword>
<comment type="similarity">
    <text evidence="3">Belongs to the lysine N(6)-hydroxylase/L-ornithine N(5)-oxygenase family.</text>
</comment>
<dbReference type="PANTHER" id="PTHR42802">
    <property type="entry name" value="MONOOXYGENASE"/>
    <property type="match status" value="1"/>
</dbReference>
<dbReference type="Proteomes" id="UP001165541">
    <property type="component" value="Unassembled WGS sequence"/>
</dbReference>
<dbReference type="PANTHER" id="PTHR42802:SF1">
    <property type="entry name" value="L-ORNITHINE N(5)-MONOOXYGENASE"/>
    <property type="match status" value="1"/>
</dbReference>
<evidence type="ECO:0000256" key="4">
    <source>
        <dbReference type="ARBA" id="ARBA00022630"/>
    </source>
</evidence>
<evidence type="ECO:0000256" key="7">
    <source>
        <dbReference type="ARBA" id="ARBA00023002"/>
    </source>
</evidence>
<gene>
    <name evidence="8" type="ORF">M8A51_16340</name>
</gene>
<comment type="caution">
    <text evidence="8">The sequence shown here is derived from an EMBL/GenBank/DDBJ whole genome shotgun (WGS) entry which is preliminary data.</text>
</comment>
<dbReference type="SUPFAM" id="SSF51905">
    <property type="entry name" value="FAD/NAD(P)-binding domain"/>
    <property type="match status" value="2"/>
</dbReference>
<dbReference type="Pfam" id="PF13434">
    <property type="entry name" value="Lys_Orn_oxgnase"/>
    <property type="match status" value="1"/>
</dbReference>
<evidence type="ECO:0000313" key="8">
    <source>
        <dbReference type="EMBL" id="MCM5681096.1"/>
    </source>
</evidence>
<dbReference type="InterPro" id="IPR036188">
    <property type="entry name" value="FAD/NAD-bd_sf"/>
</dbReference>
<organism evidence="8 9">
    <name type="scientific">Caldimonas mangrovi</name>
    <dbReference type="NCBI Taxonomy" id="2944811"/>
    <lineage>
        <taxon>Bacteria</taxon>
        <taxon>Pseudomonadati</taxon>
        <taxon>Pseudomonadota</taxon>
        <taxon>Betaproteobacteria</taxon>
        <taxon>Burkholderiales</taxon>
        <taxon>Sphaerotilaceae</taxon>
        <taxon>Caldimonas</taxon>
    </lineage>
</organism>
<evidence type="ECO:0000313" key="9">
    <source>
        <dbReference type="Proteomes" id="UP001165541"/>
    </source>
</evidence>
<dbReference type="Gene3D" id="3.50.50.60">
    <property type="entry name" value="FAD/NAD(P)-binding domain"/>
    <property type="match status" value="1"/>
</dbReference>
<name>A0ABT0YQU5_9BURK</name>
<keyword evidence="9" id="KW-1185">Reference proteome</keyword>
<evidence type="ECO:0000256" key="3">
    <source>
        <dbReference type="ARBA" id="ARBA00007588"/>
    </source>
</evidence>
<evidence type="ECO:0000256" key="6">
    <source>
        <dbReference type="ARBA" id="ARBA00022857"/>
    </source>
</evidence>
<evidence type="ECO:0000256" key="5">
    <source>
        <dbReference type="ARBA" id="ARBA00022827"/>
    </source>
</evidence>
<evidence type="ECO:0000256" key="2">
    <source>
        <dbReference type="ARBA" id="ARBA00004924"/>
    </source>
</evidence>
<proteinExistence type="inferred from homology"/>
<dbReference type="InterPro" id="IPR025700">
    <property type="entry name" value="Lys/Orn_oxygenase"/>
</dbReference>
<comment type="cofactor">
    <cofactor evidence="1">
        <name>FAD</name>
        <dbReference type="ChEBI" id="CHEBI:57692"/>
    </cofactor>
</comment>
<reference evidence="8" key="1">
    <citation type="submission" date="2022-05" db="EMBL/GenBank/DDBJ databases">
        <title>Schlegelella sp. nov., isolated from mangrove soil.</title>
        <authorList>
            <person name="Liu Y."/>
            <person name="Ge X."/>
            <person name="Liu W."/>
        </authorList>
    </citation>
    <scope>NUCLEOTIDE SEQUENCE</scope>
    <source>
        <strain evidence="8">S2-27</strain>
    </source>
</reference>
<accession>A0ABT0YQU5</accession>
<keyword evidence="7" id="KW-0560">Oxidoreductase</keyword>
<evidence type="ECO:0000256" key="1">
    <source>
        <dbReference type="ARBA" id="ARBA00001974"/>
    </source>
</evidence>
<keyword evidence="4" id="KW-0285">Flavoprotein</keyword>
<dbReference type="EMBL" id="JAMKFE010000010">
    <property type="protein sequence ID" value="MCM5681096.1"/>
    <property type="molecule type" value="Genomic_DNA"/>
</dbReference>